<feature type="domain" description="Carrier" evidence="1">
    <location>
        <begin position="1"/>
        <end position="74"/>
    </location>
</feature>
<dbReference type="AlphaFoldDB" id="B1BUM2"/>
<evidence type="ECO:0000313" key="3">
    <source>
        <dbReference type="Proteomes" id="UP000005337"/>
    </source>
</evidence>
<sequence>MKSNYDEIRQILNETGIDTKKNTNYDNLEIDSITIIELILRIEKFYGITILQNDIKIENFSNVNAINNLLLKYLKKETDESIEANEELNFYI</sequence>
<evidence type="ECO:0000313" key="2">
    <source>
        <dbReference type="EMBL" id="EDT14607.1"/>
    </source>
</evidence>
<organism evidence="2 3">
    <name type="scientific">Clostridium perfringens E str. JGS1987</name>
    <dbReference type="NCBI Taxonomy" id="451755"/>
    <lineage>
        <taxon>Bacteria</taxon>
        <taxon>Bacillati</taxon>
        <taxon>Bacillota</taxon>
        <taxon>Clostridia</taxon>
        <taxon>Eubacteriales</taxon>
        <taxon>Clostridiaceae</taxon>
        <taxon>Clostridium</taxon>
    </lineage>
</organism>
<proteinExistence type="predicted"/>
<dbReference type="SUPFAM" id="SSF47336">
    <property type="entry name" value="ACP-like"/>
    <property type="match status" value="1"/>
</dbReference>
<dbReference type="Proteomes" id="UP000005337">
    <property type="component" value="Unassembled WGS sequence"/>
</dbReference>
<dbReference type="RefSeq" id="WP_004456846.1">
    <property type="nucleotide sequence ID" value="NZ_ABDW01000020.1"/>
</dbReference>
<dbReference type="InterPro" id="IPR036736">
    <property type="entry name" value="ACP-like_sf"/>
</dbReference>
<dbReference type="InterPro" id="IPR009081">
    <property type="entry name" value="PP-bd_ACP"/>
</dbReference>
<evidence type="ECO:0000259" key="1">
    <source>
        <dbReference type="PROSITE" id="PS50075"/>
    </source>
</evidence>
<dbReference type="EMBL" id="ABDW01000020">
    <property type="protein sequence ID" value="EDT14607.1"/>
    <property type="molecule type" value="Genomic_DNA"/>
</dbReference>
<dbReference type="Pfam" id="PF00550">
    <property type="entry name" value="PP-binding"/>
    <property type="match status" value="1"/>
</dbReference>
<dbReference type="PROSITE" id="PS50075">
    <property type="entry name" value="CARRIER"/>
    <property type="match status" value="1"/>
</dbReference>
<reference evidence="2 3" key="1">
    <citation type="submission" date="2007-07" db="EMBL/GenBank/DDBJ databases">
        <title>Annotation of Clostridium perfringens E str. JGS1987.</title>
        <authorList>
            <person name="Paulsen I."/>
            <person name="Sebastian Y."/>
        </authorList>
    </citation>
    <scope>NUCLEOTIDE SEQUENCE [LARGE SCALE GENOMIC DNA]</scope>
    <source>
        <strain evidence="3">E str. JGS1987</strain>
    </source>
</reference>
<comment type="caution">
    <text evidence="2">The sequence shown here is derived from an EMBL/GenBank/DDBJ whole genome shotgun (WGS) entry which is preliminary data.</text>
</comment>
<accession>B1BUM2</accession>
<dbReference type="Gene3D" id="1.10.1200.10">
    <property type="entry name" value="ACP-like"/>
    <property type="match status" value="1"/>
</dbReference>
<name>B1BUM2_CLOPF</name>
<protein>
    <recommendedName>
        <fullName evidence="1">Carrier domain-containing protein</fullName>
    </recommendedName>
</protein>
<gene>
    <name evidence="2" type="ORF">AC3_A0431</name>
</gene>